<sequence length="153" mass="16737">MREKELIISTRSFLPKCHADLEASVLFGIVQLTQKSKCLKTVVTESGMGLSVGDIRCAASACADDICICATSAAEAQALLNTSAEFANWNDIYCSQLSTWPLLPVHYRLYIDVCDVELTTTLSEIMAFGKKTERNCYAKISEGLFTIEAIAVL</sequence>
<gene>
    <name evidence="1" type="ORF">DPMN_078236</name>
</gene>
<name>A0A9D3YQR3_DREPO</name>
<protein>
    <submittedName>
        <fullName evidence="1">Uncharacterized protein</fullName>
    </submittedName>
</protein>
<reference evidence="1" key="1">
    <citation type="journal article" date="2019" name="bioRxiv">
        <title>The Genome of the Zebra Mussel, Dreissena polymorpha: A Resource for Invasive Species Research.</title>
        <authorList>
            <person name="McCartney M.A."/>
            <person name="Auch B."/>
            <person name="Kono T."/>
            <person name="Mallez S."/>
            <person name="Zhang Y."/>
            <person name="Obille A."/>
            <person name="Becker A."/>
            <person name="Abrahante J.E."/>
            <person name="Garbe J."/>
            <person name="Badalamenti J.P."/>
            <person name="Herman A."/>
            <person name="Mangelson H."/>
            <person name="Liachko I."/>
            <person name="Sullivan S."/>
            <person name="Sone E.D."/>
            <person name="Koren S."/>
            <person name="Silverstein K.A.T."/>
            <person name="Beckman K.B."/>
            <person name="Gohl D.M."/>
        </authorList>
    </citation>
    <scope>NUCLEOTIDE SEQUENCE</scope>
    <source>
        <strain evidence="1">Duluth1</strain>
        <tissue evidence="1">Whole animal</tissue>
    </source>
</reference>
<accession>A0A9D3YQR3</accession>
<proteinExistence type="predicted"/>
<comment type="caution">
    <text evidence="1">The sequence shown here is derived from an EMBL/GenBank/DDBJ whole genome shotgun (WGS) entry which is preliminary data.</text>
</comment>
<reference evidence="1" key="2">
    <citation type="submission" date="2020-11" db="EMBL/GenBank/DDBJ databases">
        <authorList>
            <person name="McCartney M.A."/>
            <person name="Auch B."/>
            <person name="Kono T."/>
            <person name="Mallez S."/>
            <person name="Becker A."/>
            <person name="Gohl D.M."/>
            <person name="Silverstein K.A.T."/>
            <person name="Koren S."/>
            <person name="Bechman K.B."/>
            <person name="Herman A."/>
            <person name="Abrahante J.E."/>
            <person name="Garbe J."/>
        </authorList>
    </citation>
    <scope>NUCLEOTIDE SEQUENCE</scope>
    <source>
        <strain evidence="1">Duluth1</strain>
        <tissue evidence="1">Whole animal</tissue>
    </source>
</reference>
<dbReference type="Proteomes" id="UP000828390">
    <property type="component" value="Unassembled WGS sequence"/>
</dbReference>
<dbReference type="AlphaFoldDB" id="A0A9D3YQR3"/>
<evidence type="ECO:0000313" key="1">
    <source>
        <dbReference type="EMBL" id="KAH3703205.1"/>
    </source>
</evidence>
<keyword evidence="2" id="KW-1185">Reference proteome</keyword>
<organism evidence="1 2">
    <name type="scientific">Dreissena polymorpha</name>
    <name type="common">Zebra mussel</name>
    <name type="synonym">Mytilus polymorpha</name>
    <dbReference type="NCBI Taxonomy" id="45954"/>
    <lineage>
        <taxon>Eukaryota</taxon>
        <taxon>Metazoa</taxon>
        <taxon>Spiralia</taxon>
        <taxon>Lophotrochozoa</taxon>
        <taxon>Mollusca</taxon>
        <taxon>Bivalvia</taxon>
        <taxon>Autobranchia</taxon>
        <taxon>Heteroconchia</taxon>
        <taxon>Euheterodonta</taxon>
        <taxon>Imparidentia</taxon>
        <taxon>Neoheterodontei</taxon>
        <taxon>Myida</taxon>
        <taxon>Dreissenoidea</taxon>
        <taxon>Dreissenidae</taxon>
        <taxon>Dreissena</taxon>
    </lineage>
</organism>
<evidence type="ECO:0000313" key="2">
    <source>
        <dbReference type="Proteomes" id="UP000828390"/>
    </source>
</evidence>
<dbReference type="EMBL" id="JAIWYP010000015">
    <property type="protein sequence ID" value="KAH3703205.1"/>
    <property type="molecule type" value="Genomic_DNA"/>
</dbReference>